<dbReference type="CTD" id="20252189"/>
<evidence type="ECO:0000313" key="7">
    <source>
        <dbReference type="Proteomes" id="UP000030746"/>
    </source>
</evidence>
<dbReference type="RefSeq" id="XP_009059109.1">
    <property type="nucleotide sequence ID" value="XM_009060861.1"/>
</dbReference>
<dbReference type="PANTHER" id="PTHR10903:SF170">
    <property type="entry name" value="GTPASE IMAP FAMILY MEMBER 7"/>
    <property type="match status" value="1"/>
</dbReference>
<feature type="domain" description="AIG1-type G" evidence="5">
    <location>
        <begin position="1"/>
        <end position="205"/>
    </location>
</feature>
<dbReference type="PROSITE" id="PS51720">
    <property type="entry name" value="G_AIG1"/>
    <property type="match status" value="1"/>
</dbReference>
<dbReference type="Gene3D" id="3.40.50.300">
    <property type="entry name" value="P-loop containing nucleotide triphosphate hydrolases"/>
    <property type="match status" value="1"/>
</dbReference>
<sequence>IRVVMLGKTGVGKSLLGNNILGKDIFSSKVGAQSCTKELTRAERMLDEYYKLVLVDTPGLFDTSTNNMGTAKILVRTAKENRPGPHIFIFVLSIGRFTIQELETVELLKDLFGNHLVTESVDSLLQMIKDVFLQNKKQHYTDELLADAEKKFEEKLQRELEDRNSKLEAELQHQKESQLKQSINNSQREFEKNVQFQKDLQKMRDEKEAIMKQMDDESKRKQHSIEQIKQYNQD</sequence>
<dbReference type="Proteomes" id="UP000030746">
    <property type="component" value="Unassembled WGS sequence"/>
</dbReference>
<evidence type="ECO:0000256" key="3">
    <source>
        <dbReference type="ARBA" id="ARBA00023134"/>
    </source>
</evidence>
<feature type="compositionally biased region" description="Basic and acidic residues" evidence="4">
    <location>
        <begin position="164"/>
        <end position="178"/>
    </location>
</feature>
<feature type="compositionally biased region" description="Basic and acidic residues" evidence="4">
    <location>
        <begin position="199"/>
        <end position="226"/>
    </location>
</feature>
<dbReference type="OMA" id="RERREWD"/>
<dbReference type="AlphaFoldDB" id="V4BME7"/>
<dbReference type="PANTHER" id="PTHR10903">
    <property type="entry name" value="GTPASE, IMAP FAMILY MEMBER-RELATED"/>
    <property type="match status" value="1"/>
</dbReference>
<proteinExistence type="inferred from homology"/>
<feature type="region of interest" description="Disordered" evidence="4">
    <location>
        <begin position="164"/>
        <end position="234"/>
    </location>
</feature>
<dbReference type="SUPFAM" id="SSF52540">
    <property type="entry name" value="P-loop containing nucleoside triphosphate hydrolases"/>
    <property type="match status" value="1"/>
</dbReference>
<comment type="similarity">
    <text evidence="1">Belongs to the TRAFAC class TrmE-Era-EngA-EngB-Septin-like GTPase superfamily. AIG1/Toc34/Toc159-like paraseptin GTPase family. IAN subfamily.</text>
</comment>
<dbReference type="KEGG" id="lgi:LOTGIDRAFT_75642"/>
<evidence type="ECO:0000256" key="4">
    <source>
        <dbReference type="SAM" id="MobiDB-lite"/>
    </source>
</evidence>
<reference evidence="6 7" key="1">
    <citation type="journal article" date="2013" name="Nature">
        <title>Insights into bilaterian evolution from three spiralian genomes.</title>
        <authorList>
            <person name="Simakov O."/>
            <person name="Marletaz F."/>
            <person name="Cho S.J."/>
            <person name="Edsinger-Gonzales E."/>
            <person name="Havlak P."/>
            <person name="Hellsten U."/>
            <person name="Kuo D.H."/>
            <person name="Larsson T."/>
            <person name="Lv J."/>
            <person name="Arendt D."/>
            <person name="Savage R."/>
            <person name="Osoegawa K."/>
            <person name="de Jong P."/>
            <person name="Grimwood J."/>
            <person name="Chapman J.A."/>
            <person name="Shapiro H."/>
            <person name="Aerts A."/>
            <person name="Otillar R.P."/>
            <person name="Terry A.Y."/>
            <person name="Boore J.L."/>
            <person name="Grigoriev I.V."/>
            <person name="Lindberg D.R."/>
            <person name="Seaver E.C."/>
            <person name="Weisblat D.A."/>
            <person name="Putnam N.H."/>
            <person name="Rokhsar D.S."/>
        </authorList>
    </citation>
    <scope>NUCLEOTIDE SEQUENCE [LARGE SCALE GENOMIC DNA]</scope>
</reference>
<organism evidence="6 7">
    <name type="scientific">Lottia gigantea</name>
    <name type="common">Giant owl limpet</name>
    <dbReference type="NCBI Taxonomy" id="225164"/>
    <lineage>
        <taxon>Eukaryota</taxon>
        <taxon>Metazoa</taxon>
        <taxon>Spiralia</taxon>
        <taxon>Lophotrochozoa</taxon>
        <taxon>Mollusca</taxon>
        <taxon>Gastropoda</taxon>
        <taxon>Patellogastropoda</taxon>
        <taxon>Lottioidea</taxon>
        <taxon>Lottiidae</taxon>
        <taxon>Lottia</taxon>
    </lineage>
</organism>
<dbReference type="Pfam" id="PF04548">
    <property type="entry name" value="AIG1"/>
    <property type="match status" value="1"/>
</dbReference>
<evidence type="ECO:0000256" key="2">
    <source>
        <dbReference type="ARBA" id="ARBA00022741"/>
    </source>
</evidence>
<keyword evidence="7" id="KW-1185">Reference proteome</keyword>
<dbReference type="InterPro" id="IPR045058">
    <property type="entry name" value="GIMA/IAN/Toc"/>
</dbReference>
<dbReference type="OrthoDB" id="431287at2759"/>
<evidence type="ECO:0000259" key="5">
    <source>
        <dbReference type="PROSITE" id="PS51720"/>
    </source>
</evidence>
<protein>
    <recommendedName>
        <fullName evidence="5">AIG1-type G domain-containing protein</fullName>
    </recommendedName>
</protein>
<evidence type="ECO:0000313" key="6">
    <source>
        <dbReference type="EMBL" id="ESO90074.1"/>
    </source>
</evidence>
<feature type="non-terminal residue" evidence="6">
    <location>
        <position position="234"/>
    </location>
</feature>
<dbReference type="GeneID" id="20252189"/>
<keyword evidence="3" id="KW-0342">GTP-binding</keyword>
<dbReference type="HOGENOM" id="CLU_010468_0_3_1"/>
<gene>
    <name evidence="6" type="ORF">LOTGIDRAFT_75642</name>
</gene>
<name>V4BME7_LOTGI</name>
<accession>V4BME7</accession>
<dbReference type="InterPro" id="IPR006703">
    <property type="entry name" value="G_AIG1"/>
</dbReference>
<keyword evidence="2" id="KW-0547">Nucleotide-binding</keyword>
<evidence type="ECO:0000256" key="1">
    <source>
        <dbReference type="ARBA" id="ARBA00008535"/>
    </source>
</evidence>
<dbReference type="EMBL" id="KB202481">
    <property type="protein sequence ID" value="ESO90074.1"/>
    <property type="molecule type" value="Genomic_DNA"/>
</dbReference>
<dbReference type="InterPro" id="IPR027417">
    <property type="entry name" value="P-loop_NTPase"/>
</dbReference>
<feature type="non-terminal residue" evidence="6">
    <location>
        <position position="1"/>
    </location>
</feature>
<dbReference type="GO" id="GO:0005525">
    <property type="term" value="F:GTP binding"/>
    <property type="evidence" value="ECO:0007669"/>
    <property type="project" value="UniProtKB-KW"/>
</dbReference>